<dbReference type="Proteomes" id="UP001597110">
    <property type="component" value="Unassembled WGS sequence"/>
</dbReference>
<evidence type="ECO:0000256" key="3">
    <source>
        <dbReference type="ARBA" id="ARBA00023194"/>
    </source>
</evidence>
<dbReference type="InterPro" id="IPR042098">
    <property type="entry name" value="TauD-like_sf"/>
</dbReference>
<evidence type="ECO:0000313" key="5">
    <source>
        <dbReference type="EMBL" id="MFD0727043.1"/>
    </source>
</evidence>
<dbReference type="PANTHER" id="PTHR10696">
    <property type="entry name" value="GAMMA-BUTYROBETAINE HYDROXYLASE-RELATED"/>
    <property type="match status" value="1"/>
</dbReference>
<dbReference type="InterPro" id="IPR050411">
    <property type="entry name" value="AlphaKG_dependent_hydroxylases"/>
</dbReference>
<feature type="domain" description="TauD/TfdA-like" evidence="4">
    <location>
        <begin position="44"/>
        <end position="330"/>
    </location>
</feature>
<keyword evidence="2" id="KW-0560">Oxidoreductase</keyword>
<keyword evidence="5" id="KW-0223">Dioxygenase</keyword>
<sequence>MKERNPGMHVLDIKEGQRIDRCEMSVFDLDRPLPLVIQPRQGEQIGLLEVAANKDALDALLAQYGAILFRGFDVASKEAFNDFISHASSDALFYSERSSPRHAVYRNIYTSTDHPPDKEIVQHSEQSYNKSFPRRIFFYCEKPSPIGGNTPIADARKIYKRIPGDIVSTFEKRHYRYSRCFWQVMGTTWQTAFQTPEKSKVEEYCRNNDIHFEWFPDDVLKTYQVRHTTAYHPVTGEPCWFNHCTFFNLLSLDEETQEILSCSFEPNELPNQTFYGDGGIIEDAVIRTLQDAYKAETVEFEWKQGDVIMIDNILVTHGRRSYQGERSLLCGMSDITHWENVREKTHA</sequence>
<dbReference type="EMBL" id="JBHTIF010000004">
    <property type="protein sequence ID" value="MFD0727043.1"/>
    <property type="molecule type" value="Genomic_DNA"/>
</dbReference>
<comment type="cofactor">
    <cofactor evidence="1">
        <name>Fe(2+)</name>
        <dbReference type="ChEBI" id="CHEBI:29033"/>
    </cofactor>
</comment>
<reference evidence="6" key="1">
    <citation type="journal article" date="2019" name="Int. J. Syst. Evol. Microbiol.">
        <title>The Global Catalogue of Microorganisms (GCM) 10K type strain sequencing project: providing services to taxonomists for standard genome sequencing and annotation.</title>
        <authorList>
            <consortium name="The Broad Institute Genomics Platform"/>
            <consortium name="The Broad Institute Genome Sequencing Center for Infectious Disease"/>
            <person name="Wu L."/>
            <person name="Ma J."/>
        </authorList>
    </citation>
    <scope>NUCLEOTIDE SEQUENCE [LARGE SCALE GENOMIC DNA]</scope>
    <source>
        <strain evidence="6">CCUG 55585</strain>
    </source>
</reference>
<keyword evidence="6" id="KW-1185">Reference proteome</keyword>
<organism evidence="5 6">
    <name type="scientific">Lysobacter brunescens</name>
    <dbReference type="NCBI Taxonomy" id="262323"/>
    <lineage>
        <taxon>Bacteria</taxon>
        <taxon>Pseudomonadati</taxon>
        <taxon>Pseudomonadota</taxon>
        <taxon>Gammaproteobacteria</taxon>
        <taxon>Lysobacterales</taxon>
        <taxon>Lysobacteraceae</taxon>
        <taxon>Lysobacter</taxon>
    </lineage>
</organism>
<dbReference type="InterPro" id="IPR003819">
    <property type="entry name" value="TauD/TfdA-like"/>
</dbReference>
<dbReference type="SUPFAM" id="SSF51197">
    <property type="entry name" value="Clavaminate synthase-like"/>
    <property type="match status" value="1"/>
</dbReference>
<comment type="caution">
    <text evidence="5">The sequence shown here is derived from an EMBL/GenBank/DDBJ whole genome shotgun (WGS) entry which is preliminary data.</text>
</comment>
<evidence type="ECO:0000256" key="1">
    <source>
        <dbReference type="ARBA" id="ARBA00001954"/>
    </source>
</evidence>
<dbReference type="Pfam" id="PF02668">
    <property type="entry name" value="TauD"/>
    <property type="match status" value="1"/>
</dbReference>
<accession>A0ABW2YJJ3</accession>
<keyword evidence="3" id="KW-0045">Antibiotic biosynthesis</keyword>
<evidence type="ECO:0000313" key="6">
    <source>
        <dbReference type="Proteomes" id="UP001597110"/>
    </source>
</evidence>
<dbReference type="Gene3D" id="3.60.130.10">
    <property type="entry name" value="Clavaminate synthase-like"/>
    <property type="match status" value="1"/>
</dbReference>
<dbReference type="GO" id="GO:0051213">
    <property type="term" value="F:dioxygenase activity"/>
    <property type="evidence" value="ECO:0007669"/>
    <property type="project" value="UniProtKB-KW"/>
</dbReference>
<gene>
    <name evidence="5" type="ORF">ACFQ0E_15720</name>
</gene>
<protein>
    <submittedName>
        <fullName evidence="5">TauD/TfdA family dioxygenase</fullName>
    </submittedName>
</protein>
<evidence type="ECO:0000259" key="4">
    <source>
        <dbReference type="Pfam" id="PF02668"/>
    </source>
</evidence>
<name>A0ABW2YJJ3_9GAMM</name>
<dbReference type="PANTHER" id="PTHR10696:SF56">
    <property type="entry name" value="TAUD_TFDA-LIKE DOMAIN-CONTAINING PROTEIN"/>
    <property type="match status" value="1"/>
</dbReference>
<evidence type="ECO:0000256" key="2">
    <source>
        <dbReference type="ARBA" id="ARBA00023002"/>
    </source>
</evidence>
<proteinExistence type="predicted"/>